<dbReference type="InterPro" id="IPR050557">
    <property type="entry name" value="RTX_toxin/Mannuronan_C5-epim"/>
</dbReference>
<evidence type="ECO:0000256" key="3">
    <source>
        <dbReference type="SAM" id="MobiDB-lite"/>
    </source>
</evidence>
<comment type="subcellular location">
    <subcellularLocation>
        <location evidence="1">Secreted</location>
    </subcellularLocation>
</comment>
<dbReference type="PANTHER" id="PTHR38340:SF1">
    <property type="entry name" value="S-LAYER PROTEIN"/>
    <property type="match status" value="1"/>
</dbReference>
<dbReference type="Proteomes" id="UP000030004">
    <property type="component" value="Unassembled WGS sequence"/>
</dbReference>
<sequence>MSTIIGRLSKNADSITGTAADETVEVPSSNGNLTGSDTIAAGAGFDTLYFERNLALGINGSVHLTNTTGIDELDFTIATSAIVALDDASILQSDNDTLRLTFDGDPLSLDMRLVTPGTGTVEINGTGTVTLYDAAPAAVSVSSALGSGATIIGGNGRETITGADQADTLTGNIGDDILTGGGGADELDGGDDNDRLYGGGGADVLAGDNGYDLLSGGAGSNTVEGGANSDAFVVTSGETLTISDFDVTDPMERIDLRALSGVDFSDLTITANGGNARITSGATTITLTGVASGDLTAADFIFDGDTVQAVAEALSLSPDFEFSDAADNFVGTGADEIFEVKGNFAKLNSNDTFDGGAGTDVLRIWGEDRALGAARIPGISGIEIIDMSGAEALSGPLEVEITQAMVSSSDTGSITVKIGNNDTILLTGTVASAGDVVVEGTGEVTLRDADGQGVTISDHYAGHVTGQNKADAVVGGALDDTITGSGGDDTLSGGAGNDEISGGDDNDVLSGGTGTNTVSGGAGTDRFVISAGESVTIADFEGADKYELIDLTAFAGLTFGDLSLSDSSGNARIVLPDGTVFVLTGVAHSDLSARDFLFAGQTVPEIFVLSDGADSFTGGDGNDLFDFIGQISQLDASVDSLVGGAGIDVLRVFGADRVLGAVRLDALESVEVLDLSNVTGSLDVAVDADNATQSDTGSLLIKFNGNPLSLNTGGVTSADQVVVEGTGTVTLAPGTPGQMVSISDAVGGDVVTGPSATVVKGGDGNDSITASDGADTLSSGAGNDTILAGAGNDIVTTGTGTNTVTGGTGTDRFVIEAGGTTTITDFEGHRAYELIDLRAFAGVGFADLTITANGGNARVALPDGTIVVLTGVAAADLNADDFIFDGEASPELFTLSAGADSFTGGAGNDIFDLVGATAQLDASIDSLDGAAGTDVLRVFGADRVLGEARLDALASIEVLDLTNVTGSLDVAVDAGTAAQSDTGALTIRFNGNPLSLNTGGVTSADQIVVEGTGTVTLAPGTPGQMASISDAVGGDVVTGPSATVVKGGAGNDSITASDGADTLSSGAGNDTILAGAGNDEITVGAGVNSVTGGTGTDRFVVEAGGTTTITDFAGSTAYELIDLQAFAGLGFDDLTISANNGNARVDLPDGTTSIILTGVDDASLSAADFIFEGQGASQLFTLTDGADNFTGGAGNDIFDLAGNLGQLDASLDTLNGGVGLDVLRVFGNRAVTQLGEARLDALTSIEIIDLTNVVGNYDVTIDDAIATRSETGAITIRFGGGDLALNTRGDNGASGVTSASQVVLDGTGSVQLASANAGQMVTIGDTTGGNVTAGDDATVIIGGSQSDSITGNDGDDTLKG</sequence>
<accession>A0A0A0E9A6</accession>
<dbReference type="PANTHER" id="PTHR38340">
    <property type="entry name" value="S-LAYER PROTEIN"/>
    <property type="match status" value="1"/>
</dbReference>
<dbReference type="GO" id="GO:0005576">
    <property type="term" value="C:extracellular region"/>
    <property type="evidence" value="ECO:0007669"/>
    <property type="project" value="UniProtKB-SubCell"/>
</dbReference>
<dbReference type="PROSITE" id="PS00330">
    <property type="entry name" value="HEMOLYSIN_CALCIUM"/>
    <property type="match status" value="3"/>
</dbReference>
<reference evidence="4 5" key="1">
    <citation type="journal article" date="2015" name="Antonie Van Leeuwenhoek">
        <title>Pseudooceanicola atlanticus gen. nov. sp. nov., isolated from surface seawater of the Atlantic Ocean and reclassification of Oceanicola batsensis, Oceanicola marinus, Oceanicola nitratireducens, Oceanicola nanhaiensis, Oceanicola antarcticus and Oceanicola flagellatus, as Pseudooceanicola batsensis comb. nov., Pseudooceanicola marinus comb. nov., Pseudooceanicola nitratireducens comb. nov., Pseudooceanicola nanhaiensis comb. nov., Pseudooceanicola antarcticus comb. nov., and Pseudooceanicola flagellatus comb. nov.</title>
        <authorList>
            <person name="Lai Q."/>
            <person name="Li G."/>
            <person name="Liu X."/>
            <person name="Du Y."/>
            <person name="Sun F."/>
            <person name="Shao Z."/>
        </authorList>
    </citation>
    <scope>NUCLEOTIDE SEQUENCE [LARGE SCALE GENOMIC DNA]</scope>
    <source>
        <strain evidence="4 5">22II-s11g</strain>
    </source>
</reference>
<dbReference type="RefSeq" id="WP_043754666.1">
    <property type="nucleotide sequence ID" value="NZ_AQQX01000025.1"/>
</dbReference>
<dbReference type="InterPro" id="IPR011049">
    <property type="entry name" value="Serralysin-like_metalloprot_C"/>
</dbReference>
<dbReference type="Pfam" id="PF00353">
    <property type="entry name" value="HemolysinCabind"/>
    <property type="match status" value="11"/>
</dbReference>
<feature type="region of interest" description="Disordered" evidence="3">
    <location>
        <begin position="484"/>
        <end position="517"/>
    </location>
</feature>
<proteinExistence type="predicted"/>
<dbReference type="InterPro" id="IPR001343">
    <property type="entry name" value="Hemolysn_Ca-bd"/>
</dbReference>
<evidence type="ECO:0000313" key="4">
    <source>
        <dbReference type="EMBL" id="KGM46678.1"/>
    </source>
</evidence>
<evidence type="ECO:0008006" key="6">
    <source>
        <dbReference type="Google" id="ProtNLM"/>
    </source>
</evidence>
<evidence type="ECO:0000256" key="1">
    <source>
        <dbReference type="ARBA" id="ARBA00004613"/>
    </source>
</evidence>
<evidence type="ECO:0000256" key="2">
    <source>
        <dbReference type="ARBA" id="ARBA00022525"/>
    </source>
</evidence>
<dbReference type="GO" id="GO:0005509">
    <property type="term" value="F:calcium ion binding"/>
    <property type="evidence" value="ECO:0007669"/>
    <property type="project" value="InterPro"/>
</dbReference>
<keyword evidence="2" id="KW-0964">Secreted</keyword>
<dbReference type="eggNOG" id="COG2931">
    <property type="taxonomic scope" value="Bacteria"/>
</dbReference>
<dbReference type="InterPro" id="IPR018511">
    <property type="entry name" value="Hemolysin-typ_Ca-bd_CS"/>
</dbReference>
<dbReference type="PRINTS" id="PR00313">
    <property type="entry name" value="CABNDNGRPT"/>
</dbReference>
<dbReference type="OrthoDB" id="7681731at2"/>
<protein>
    <recommendedName>
        <fullName evidence="6">Calcium-binding protein</fullName>
    </recommendedName>
</protein>
<gene>
    <name evidence="4" type="ORF">ATO9_22455</name>
</gene>
<evidence type="ECO:0000313" key="5">
    <source>
        <dbReference type="Proteomes" id="UP000030004"/>
    </source>
</evidence>
<keyword evidence="5" id="KW-1185">Reference proteome</keyword>
<dbReference type="Gene3D" id="2.150.10.10">
    <property type="entry name" value="Serralysin-like metalloprotease, C-terminal"/>
    <property type="match status" value="4"/>
</dbReference>
<dbReference type="EMBL" id="AQQX01000025">
    <property type="protein sequence ID" value="KGM46678.1"/>
    <property type="molecule type" value="Genomic_DNA"/>
</dbReference>
<comment type="caution">
    <text evidence="4">The sequence shown here is derived from an EMBL/GenBank/DDBJ whole genome shotgun (WGS) entry which is preliminary data.</text>
</comment>
<name>A0A0A0E9A6_9RHOB</name>
<dbReference type="SUPFAM" id="SSF51120">
    <property type="entry name" value="beta-Roll"/>
    <property type="match status" value="5"/>
</dbReference>
<dbReference type="STRING" id="1461694.ATO9_22455"/>
<feature type="non-terminal residue" evidence="4">
    <location>
        <position position="1360"/>
    </location>
</feature>
<organism evidence="4 5">
    <name type="scientific">Pseudooceanicola atlanticus</name>
    <dbReference type="NCBI Taxonomy" id="1461694"/>
    <lineage>
        <taxon>Bacteria</taxon>
        <taxon>Pseudomonadati</taxon>
        <taxon>Pseudomonadota</taxon>
        <taxon>Alphaproteobacteria</taxon>
        <taxon>Rhodobacterales</taxon>
        <taxon>Paracoccaceae</taxon>
        <taxon>Pseudooceanicola</taxon>
    </lineage>
</organism>